<organism evidence="1 2">
    <name type="scientific">Arenibacter nanhaiticus</name>
    <dbReference type="NCBI Taxonomy" id="558155"/>
    <lineage>
        <taxon>Bacteria</taxon>
        <taxon>Pseudomonadati</taxon>
        <taxon>Bacteroidota</taxon>
        <taxon>Flavobacteriia</taxon>
        <taxon>Flavobacteriales</taxon>
        <taxon>Flavobacteriaceae</taxon>
        <taxon>Arenibacter</taxon>
    </lineage>
</organism>
<keyword evidence="2" id="KW-1185">Reference proteome</keyword>
<dbReference type="Proteomes" id="UP000184231">
    <property type="component" value="Unassembled WGS sequence"/>
</dbReference>
<evidence type="ECO:0000313" key="1">
    <source>
        <dbReference type="EMBL" id="SHI30314.1"/>
    </source>
</evidence>
<protein>
    <submittedName>
        <fullName evidence="1">Uncharacterized protein</fullName>
    </submittedName>
</protein>
<name>A0A1M6A1D6_9FLAO</name>
<evidence type="ECO:0000313" key="2">
    <source>
        <dbReference type="Proteomes" id="UP000184231"/>
    </source>
</evidence>
<gene>
    <name evidence="1" type="ORF">SAMN04487911_10133</name>
</gene>
<reference evidence="1 2" key="1">
    <citation type="submission" date="2016-11" db="EMBL/GenBank/DDBJ databases">
        <authorList>
            <person name="Jaros S."/>
            <person name="Januszkiewicz K."/>
            <person name="Wedrychowicz H."/>
        </authorList>
    </citation>
    <scope>NUCLEOTIDE SEQUENCE [LARGE SCALE GENOMIC DNA]</scope>
    <source>
        <strain evidence="1 2">CGMCC 1.8863</strain>
    </source>
</reference>
<dbReference type="RefSeq" id="WP_178338823.1">
    <property type="nucleotide sequence ID" value="NZ_FQYX01000001.1"/>
</dbReference>
<dbReference type="EMBL" id="FQYX01000001">
    <property type="protein sequence ID" value="SHI30314.1"/>
    <property type="molecule type" value="Genomic_DNA"/>
</dbReference>
<sequence length="52" mass="5855">MNRKKVISNQQLPFGCGTTSEYDFLPNAEAIKDRHLISLVRLFGFLKADAEA</sequence>
<proteinExistence type="predicted"/>
<dbReference type="AlphaFoldDB" id="A0A1M6A1D6"/>
<accession>A0A1M6A1D6</accession>